<dbReference type="AlphaFoldDB" id="C0HJ70"/>
<dbReference type="EMBL" id="BT062376">
    <property type="protein sequence ID" value="ACN27073.1"/>
    <property type="molecule type" value="mRNA"/>
</dbReference>
<name>C0HJ70_MAIZE</name>
<reference evidence="1" key="1">
    <citation type="journal article" date="2009" name="PLoS Genet.">
        <title>Sequencing, mapping, and analysis of 27,455 maize full-length cDNAs.</title>
        <authorList>
            <person name="Soderlund C."/>
            <person name="Descour A."/>
            <person name="Kudrna D."/>
            <person name="Bomhoff M."/>
            <person name="Boyd L."/>
            <person name="Currie J."/>
            <person name="Angelova A."/>
            <person name="Collura K."/>
            <person name="Wissotski M."/>
            <person name="Ashley E."/>
            <person name="Morrow D."/>
            <person name="Fernandes J."/>
            <person name="Walbot V."/>
            <person name="Yu Y."/>
        </authorList>
    </citation>
    <scope>NUCLEOTIDE SEQUENCE</scope>
    <source>
        <strain evidence="1">B73</strain>
    </source>
</reference>
<sequence length="87" mass="9426">MDNCNSSATSMKARLELSKTSDSAPGTLEVCSTCSTADLILQSVLGIVSAGSWRNPGRSTWLQPAAKRMLRYVVGTTDWCRHAHLNI</sequence>
<organism evidence="1">
    <name type="scientific">Zea mays</name>
    <name type="common">Maize</name>
    <dbReference type="NCBI Taxonomy" id="4577"/>
    <lineage>
        <taxon>Eukaryota</taxon>
        <taxon>Viridiplantae</taxon>
        <taxon>Streptophyta</taxon>
        <taxon>Embryophyta</taxon>
        <taxon>Tracheophyta</taxon>
        <taxon>Spermatophyta</taxon>
        <taxon>Magnoliopsida</taxon>
        <taxon>Liliopsida</taxon>
        <taxon>Poales</taxon>
        <taxon>Poaceae</taxon>
        <taxon>PACMAD clade</taxon>
        <taxon>Panicoideae</taxon>
        <taxon>Andropogonodae</taxon>
        <taxon>Andropogoneae</taxon>
        <taxon>Tripsacinae</taxon>
        <taxon>Zea</taxon>
    </lineage>
</organism>
<evidence type="ECO:0000313" key="1">
    <source>
        <dbReference type="EMBL" id="ACN27073.1"/>
    </source>
</evidence>
<protein>
    <submittedName>
        <fullName evidence="1">Uncharacterized protein</fullName>
    </submittedName>
</protein>
<proteinExistence type="evidence at transcript level"/>
<accession>C0HJ70</accession>